<dbReference type="Pfam" id="PF02515">
    <property type="entry name" value="CoA_transf_3"/>
    <property type="match status" value="1"/>
</dbReference>
<keyword evidence="3" id="KW-1185">Reference proteome</keyword>
<reference evidence="2 3" key="1">
    <citation type="journal article" date="2014" name="FEMS Microbiol. Ecol.">
        <title>Sphaerotilus natans encrusted with nanoball-shaped Fe(III) oxide minerals formed by nitrate-reducing mixotrophic Fe(II) oxidation.</title>
        <authorList>
            <person name="Park S."/>
            <person name="Kim D.H."/>
            <person name="Lee J.H."/>
            <person name="Hur H.G."/>
        </authorList>
    </citation>
    <scope>NUCLEOTIDE SEQUENCE [LARGE SCALE GENOMIC DNA]</scope>
    <source>
        <strain evidence="2 3">DSM 6575</strain>
    </source>
</reference>
<comment type="caution">
    <text evidence="2">The sequence shown here is derived from an EMBL/GenBank/DDBJ whole genome shotgun (WGS) entry which is preliminary data.</text>
</comment>
<dbReference type="Gene3D" id="3.30.1540.10">
    <property type="entry name" value="formyl-coa transferase, domain 3"/>
    <property type="match status" value="1"/>
</dbReference>
<dbReference type="PANTHER" id="PTHR48207">
    <property type="entry name" value="SUCCINATE--HYDROXYMETHYLGLUTARATE COA-TRANSFERASE"/>
    <property type="match status" value="1"/>
</dbReference>
<evidence type="ECO:0000256" key="1">
    <source>
        <dbReference type="ARBA" id="ARBA00022679"/>
    </source>
</evidence>
<dbReference type="EMBL" id="AZRA01000001">
    <property type="protein sequence ID" value="KDB54368.1"/>
    <property type="molecule type" value="Genomic_DNA"/>
</dbReference>
<proteinExistence type="predicted"/>
<dbReference type="PANTHER" id="PTHR48207:SF3">
    <property type="entry name" value="SUCCINATE--HYDROXYMETHYLGLUTARATE COA-TRANSFERASE"/>
    <property type="match status" value="1"/>
</dbReference>
<dbReference type="GO" id="GO:0008410">
    <property type="term" value="F:CoA-transferase activity"/>
    <property type="evidence" value="ECO:0007669"/>
    <property type="project" value="TreeGrafter"/>
</dbReference>
<dbReference type="RefSeq" id="WP_037476886.1">
    <property type="nucleotide sequence ID" value="NZ_AZRA01000001.1"/>
</dbReference>
<evidence type="ECO:0000313" key="2">
    <source>
        <dbReference type="EMBL" id="KDB54368.1"/>
    </source>
</evidence>
<sequence length="403" mass="42534">MDTASFTSPAALAGLKVLELGQLIAGPFAAKTLADFGADVVKIEPPDAGDPLRKWRLLKDGTSVWWQVQSRNKRSLALDLRTPEGQDVVRSLAAEADVLIENFRPGAMEGWGLAPEALMAANPRLIVLRISGYGQTGPYRDRPGFGVVAEAMGGLRHLTAEPGRVPVRVGVSIGDTLAALHGVIGILLALQHRQASGRGQVIDVALYEAVFNCMESLLPEHSAFGAVRGPAGSALPGIAPSNAYRCRDGGYALIAGNGDSIFRRLMTLIGRPDLAQDPALADNAGRVARVAELDEVIGAWTATRTVDEVLAALDGASVPAGRIYSVADIAADPHYQARGMLEQVHLDDGSTLTVPGIVPKLSETPGRHRRNAPTLGQDSNAVLRDIGLTDAQIAALRERGIVN</sequence>
<protein>
    <submittedName>
        <fullName evidence="2">Putative acyl-CoA transferase/carnitine dehydratase</fullName>
    </submittedName>
</protein>
<dbReference type="AlphaFoldDB" id="A0A059KTC0"/>
<keyword evidence="1 2" id="KW-0808">Transferase</keyword>
<organism evidence="2 3">
    <name type="scientific">Sphaerotilus natans subsp. natans DSM 6575</name>
    <dbReference type="NCBI Taxonomy" id="1286631"/>
    <lineage>
        <taxon>Bacteria</taxon>
        <taxon>Pseudomonadati</taxon>
        <taxon>Pseudomonadota</taxon>
        <taxon>Betaproteobacteria</taxon>
        <taxon>Burkholderiales</taxon>
        <taxon>Sphaerotilaceae</taxon>
        <taxon>Sphaerotilus</taxon>
    </lineage>
</organism>
<dbReference type="InterPro" id="IPR050483">
    <property type="entry name" value="CoA-transferase_III_domain"/>
</dbReference>
<dbReference type="InterPro" id="IPR044855">
    <property type="entry name" value="CoA-Trfase_III_dom3_sf"/>
</dbReference>
<dbReference type="PATRIC" id="fig|1286631.3.peg.13"/>
<gene>
    <name evidence="2" type="ORF">X805_00130</name>
</gene>
<accession>A0A059KTC0</accession>
<dbReference type="Gene3D" id="3.40.50.10540">
    <property type="entry name" value="Crotonobetainyl-coa:carnitine coa-transferase, domain 1"/>
    <property type="match status" value="1"/>
</dbReference>
<name>A0A059KTC0_9BURK</name>
<dbReference type="InterPro" id="IPR003673">
    <property type="entry name" value="CoA-Trfase_fam_III"/>
</dbReference>
<dbReference type="SUPFAM" id="SSF89796">
    <property type="entry name" value="CoA-transferase family III (CaiB/BaiF)"/>
    <property type="match status" value="1"/>
</dbReference>
<dbReference type="STRING" id="34103.SAMN05421778_12354"/>
<dbReference type="eggNOG" id="COG1804">
    <property type="taxonomic scope" value="Bacteria"/>
</dbReference>
<evidence type="ECO:0000313" key="3">
    <source>
        <dbReference type="Proteomes" id="UP000026714"/>
    </source>
</evidence>
<dbReference type="Proteomes" id="UP000026714">
    <property type="component" value="Unassembled WGS sequence"/>
</dbReference>
<dbReference type="InterPro" id="IPR023606">
    <property type="entry name" value="CoA-Trfase_III_dom_1_sf"/>
</dbReference>